<dbReference type="PANTHER" id="PTHR48073">
    <property type="entry name" value="O-SUCCINYLBENZOATE SYNTHASE-RELATED"/>
    <property type="match status" value="1"/>
</dbReference>
<dbReference type="GO" id="GO:0030145">
    <property type="term" value="F:manganese ion binding"/>
    <property type="evidence" value="ECO:0007669"/>
    <property type="project" value="InterPro"/>
</dbReference>
<dbReference type="SUPFAM" id="SSF54826">
    <property type="entry name" value="Enolase N-terminal domain-like"/>
    <property type="match status" value="1"/>
</dbReference>
<feature type="domain" description="Mandelate racemase/muconate lactonizing enzyme C-terminal" evidence="9">
    <location>
        <begin position="165"/>
        <end position="262"/>
    </location>
</feature>
<comment type="similarity">
    <text evidence="3">Belongs to the mandelate racemase/muconate lactonizing enzyme family.</text>
</comment>
<evidence type="ECO:0000256" key="8">
    <source>
        <dbReference type="PIRSR" id="PIRSR613370-1"/>
    </source>
</evidence>
<geneLocation type="plasmid" evidence="10">
    <name>pPO27</name>
</geneLocation>
<proteinExistence type="inferred from homology"/>
<dbReference type="Gene3D" id="3.20.20.120">
    <property type="entry name" value="Enolase-like C-terminal domain"/>
    <property type="match status" value="1"/>
</dbReference>
<evidence type="ECO:0000313" key="10">
    <source>
        <dbReference type="EMBL" id="CDS81805.1"/>
    </source>
</evidence>
<feature type="active site" description="Proton acceptor" evidence="8">
    <location>
        <position position="186"/>
    </location>
</feature>
<name>A0A2Z6IT92_9BURK</name>
<dbReference type="CDD" id="cd03318">
    <property type="entry name" value="MLE"/>
    <property type="match status" value="1"/>
</dbReference>
<dbReference type="EC" id="5.5.1.7" evidence="10"/>
<dbReference type="Gene3D" id="3.30.390.10">
    <property type="entry name" value="Enolase-like, N-terminal domain"/>
    <property type="match status" value="1"/>
</dbReference>
<dbReference type="AlphaFoldDB" id="A0A2Z6IT92"/>
<sequence>MLTEKAIADNPNGGDADRKAAQIEAIETVIVDLPLRRIQQFARLGAKHQSSVLIRLHTKGGIVGIGESITPCGPWWSGDSVEAIQATINHYLAPLVVGEPALDASRIMAKLHGRVAGNAFAKAGIEMALLDAVGKIVDAPIHVLLGGRFRDRLSVAWPLATGDVNQEVDEAFRMLEAGKAGAFKLKMGALPLAQDLRRALAIAKELEGKASLRVDPNEAWDEPTTMRALAPLEAAGVEIIEQPVARWNLDAMARIHRQARSMLLIDEGVQSLHDASEVVKRAAAGLVSLKIMKTGGMRPARAMADIANAGGMHVYMGTFLETSIGTAANMQLAASIESLPYGGEVIGPLLIEEDLCEVPAVYKEHALWLPEGPGLGIRLDENQVRRFARASSQRIDRHSA</sequence>
<evidence type="ECO:0000259" key="9">
    <source>
        <dbReference type="SMART" id="SM00922"/>
    </source>
</evidence>
<keyword evidence="10" id="KW-0614">Plasmid</keyword>
<keyword evidence="4" id="KW-0479">Metal-binding</keyword>
<dbReference type="InterPro" id="IPR013342">
    <property type="entry name" value="Mandelate_racemase_C"/>
</dbReference>
<dbReference type="Pfam" id="PF02746">
    <property type="entry name" value="MR_MLE_N"/>
    <property type="match status" value="1"/>
</dbReference>
<dbReference type="SMART" id="SM00922">
    <property type="entry name" value="MR_MLE"/>
    <property type="match status" value="1"/>
</dbReference>
<dbReference type="SFLD" id="SFLDG01258">
    <property type="entry name" value="(chloro)muconate_cycloisomeras"/>
    <property type="match status" value="1"/>
</dbReference>
<dbReference type="GO" id="GO:0006518">
    <property type="term" value="P:peptide metabolic process"/>
    <property type="evidence" value="ECO:0007669"/>
    <property type="project" value="UniProtKB-ARBA"/>
</dbReference>
<dbReference type="GO" id="GO:0016854">
    <property type="term" value="F:racemase and epimerase activity"/>
    <property type="evidence" value="ECO:0007669"/>
    <property type="project" value="UniProtKB-ARBA"/>
</dbReference>
<dbReference type="NCBIfam" id="TIGR02534">
    <property type="entry name" value="mucon_cyclo"/>
    <property type="match status" value="1"/>
</dbReference>
<gene>
    <name evidence="10" type="primary">tfdDII</name>
</gene>
<keyword evidence="7 10" id="KW-0413">Isomerase</keyword>
<evidence type="ECO:0000256" key="5">
    <source>
        <dbReference type="ARBA" id="ARBA00022797"/>
    </source>
</evidence>
<reference evidence="10" key="2">
    <citation type="submission" date="2018-06" db="EMBL/GenBank/DDBJ databases">
        <title>Genetic characterization of 2,4-dichlorophenoxyacetic acid degradative plasmids in agricultural soils of the Mekong delta, Vietnam.</title>
        <authorList>
            <person name="Nguyen T.P.O."/>
            <person name="De Mot R."/>
            <person name="Springael D."/>
        </authorList>
    </citation>
    <scope>NUCLEOTIDE SEQUENCE</scope>
    <source>
        <strain evidence="10">TGCL_27</strain>
    </source>
</reference>
<dbReference type="SFLD" id="SFLDS00001">
    <property type="entry name" value="Enolase"/>
    <property type="match status" value="1"/>
</dbReference>
<dbReference type="InterPro" id="IPR036849">
    <property type="entry name" value="Enolase-like_C_sf"/>
</dbReference>
<dbReference type="SFLD" id="SFLDG00180">
    <property type="entry name" value="muconate_cycloisomerase"/>
    <property type="match status" value="1"/>
</dbReference>
<dbReference type="GO" id="GO:0018850">
    <property type="term" value="F:chloromuconate cycloisomerase activity"/>
    <property type="evidence" value="ECO:0007669"/>
    <property type="project" value="UniProtKB-EC"/>
</dbReference>
<evidence type="ECO:0000256" key="2">
    <source>
        <dbReference type="ARBA" id="ARBA00005211"/>
    </source>
</evidence>
<dbReference type="Pfam" id="PF13378">
    <property type="entry name" value="MR_MLE_C"/>
    <property type="match status" value="1"/>
</dbReference>
<evidence type="ECO:0000256" key="1">
    <source>
        <dbReference type="ARBA" id="ARBA00001936"/>
    </source>
</evidence>
<dbReference type="GO" id="GO:0018849">
    <property type="term" value="F:muconate cycloisomerase activity"/>
    <property type="evidence" value="ECO:0007669"/>
    <property type="project" value="InterPro"/>
</dbReference>
<reference evidence="10" key="1">
    <citation type="submission" date="2014-04" db="EMBL/GenBank/DDBJ databases">
        <authorList>
            <person name="Xu Y.W."/>
            <person name="Yang Q."/>
        </authorList>
    </citation>
    <scope>NUCLEOTIDE SEQUENCE</scope>
    <source>
        <strain evidence="10">TGCL_27</strain>
    </source>
</reference>
<dbReference type="GO" id="GO:0009063">
    <property type="term" value="P:amino acid catabolic process"/>
    <property type="evidence" value="ECO:0007669"/>
    <property type="project" value="InterPro"/>
</dbReference>
<dbReference type="EMBL" id="CCEI010000004">
    <property type="protein sequence ID" value="CDS81805.1"/>
    <property type="molecule type" value="Genomic_DNA"/>
</dbReference>
<comment type="pathway">
    <text evidence="2">Aromatic compound metabolism.</text>
</comment>
<dbReference type="InterPro" id="IPR029017">
    <property type="entry name" value="Enolase-like_N"/>
</dbReference>
<keyword evidence="6" id="KW-0464">Manganese</keyword>
<dbReference type="InterPro" id="IPR029065">
    <property type="entry name" value="Enolase_C-like"/>
</dbReference>
<keyword evidence="5" id="KW-0058">Aromatic hydrocarbons catabolism</keyword>
<accession>A0A2Z6IT92</accession>
<dbReference type="InterPro" id="IPR013341">
    <property type="entry name" value="Mandelate_racemase_N_dom"/>
</dbReference>
<dbReference type="InterPro" id="IPR018110">
    <property type="entry name" value="Mandel_Rmase/mucon_lact_enz_CS"/>
</dbReference>
<evidence type="ECO:0000256" key="4">
    <source>
        <dbReference type="ARBA" id="ARBA00022723"/>
    </source>
</evidence>
<evidence type="ECO:0000256" key="3">
    <source>
        <dbReference type="ARBA" id="ARBA00008031"/>
    </source>
</evidence>
<feature type="active site" description="Proton donor" evidence="8">
    <location>
        <position position="344"/>
    </location>
</feature>
<dbReference type="InterPro" id="IPR013370">
    <property type="entry name" value="Chloromuconate_cycloisomerase"/>
</dbReference>
<dbReference type="UniPathway" id="UPA00083"/>
<evidence type="ECO:0000256" key="6">
    <source>
        <dbReference type="ARBA" id="ARBA00023211"/>
    </source>
</evidence>
<evidence type="ECO:0000256" key="7">
    <source>
        <dbReference type="ARBA" id="ARBA00023235"/>
    </source>
</evidence>
<comment type="cofactor">
    <cofactor evidence="1">
        <name>Mn(2+)</name>
        <dbReference type="ChEBI" id="CHEBI:29035"/>
    </cofactor>
</comment>
<dbReference type="PANTHER" id="PTHR48073:SF2">
    <property type="entry name" value="O-SUCCINYLBENZOATE SYNTHASE"/>
    <property type="match status" value="1"/>
</dbReference>
<protein>
    <submittedName>
        <fullName evidence="10">Chloromuconate cycloisomerase</fullName>
        <ecNumber evidence="10">5.5.1.7</ecNumber>
    </submittedName>
</protein>
<organism evidence="10">
    <name type="scientific">Burkholderia sp. TGCL-27</name>
    <dbReference type="NCBI Taxonomy" id="1699189"/>
    <lineage>
        <taxon>Bacteria</taxon>
        <taxon>Pseudomonadati</taxon>
        <taxon>Pseudomonadota</taxon>
        <taxon>Betaproteobacteria</taxon>
        <taxon>Burkholderiales</taxon>
        <taxon>Burkholderiaceae</taxon>
        <taxon>Burkholderia</taxon>
    </lineage>
</organism>
<dbReference type="PROSITE" id="PS00908">
    <property type="entry name" value="MR_MLE_1"/>
    <property type="match status" value="1"/>
</dbReference>
<dbReference type="SUPFAM" id="SSF51604">
    <property type="entry name" value="Enolase C-terminal domain-like"/>
    <property type="match status" value="1"/>
</dbReference>